<proteinExistence type="predicted"/>
<evidence type="ECO:0000313" key="2">
    <source>
        <dbReference type="WBParaSite" id="PS1159_v2.g5337.t1"/>
    </source>
</evidence>
<protein>
    <submittedName>
        <fullName evidence="2">Cation-transporting P-type ATPase N-terminal domain-containing protein</fullName>
    </submittedName>
</protein>
<accession>A0AC35GHL8</accession>
<sequence>MAKGKHECKVHKRKVYPLENPVKITTTKEEISTSFVEHYLTIDELADVHSDSFIDPINPENSDGLSFAEAERRLKDGGKNIIPLKTETHSNLKLFLKQFLHKFWILLLIAAAISIITYAIHLFHDRMESMNLYCAILLISVVTCMSYISYRQEKETIDVAKDFKGLISGKATVVRGNEEKNIPCEELVVGDIIVISYGQRIPADVRILKANGLLLDASIITGVKKIDEYRDEPVARHINVFDAKNVAFKGSYCVEGDGYGVVIRTGVYTILASLADLQTTVTTTKSRLHQDLDNFVNFISCAAVGMAFFFFIVGIIVSKFHNILYYFVYGFLIIVVANIPQGLPAVVMSQLAIISQRMAKKNVFIKRLDAIDNLGAATVICTDKKASLTQNSMKVSKVWYNRKECATHSEHEQHIFSKRIMKTELEKSFVELLLTMAVCNKAQYENHINEGITRVSTKLALEQKAKNQQAKLNKKFTVITQSGLLTIKEPTENFVSLEAGLKSNEMYPSTPICNQKKHKIIGSPIESALIKYIETVTSVEALRVRYPKLFEIPFNSVRRWQLVISRCQVSSQSPDAIGLEENVKNGQIINVVMMKGAPEVILSKCSHYLLNDELKVIDDEFVEECKDVWEHYGCEGCRVLGFAQKHFISSQNEKFTQTSTNYPQNDLIFLGMAALVDPPRPQAAKAIQQCKEAGIKVYMITGDHPTSAAAIAAQIGLINGLVKNKGNLEFKSVDQHSTIVLGESLKDMSPIEWKNLLQHKYVVFARTTPEQKLQIVEELQKQNEIVAVTGGNVNDVPALAKANVGIAMGQSGNDIAQVTADIIVTDDNFASIVKGIEEGRLMFDNLRLSIAYTLSHLWAEIIPIILNFTCHIPLGLEPLQILSIDLATELPPSIALAYERSERNIMKVPPRSAKAKLVTKNLLIYAYGFAGCGIALGCLAAYLSVYSYHGIEPKDLFFTSNDYWKPISGNLTVSNGNVFSANEQVIIRGQAAAAWQITLVLSQVIHLFICKTRRASIFTHGFSNLISVFAVIIEVLLLNLFVYTPMMQYFLDIYQPPIQVWIFAPIVGCYLIAFNEIRKYFIRHYPQNKIVKMLKF</sequence>
<reference evidence="2" key="1">
    <citation type="submission" date="2022-11" db="UniProtKB">
        <authorList>
            <consortium name="WormBaseParasite"/>
        </authorList>
    </citation>
    <scope>IDENTIFICATION</scope>
</reference>
<dbReference type="Proteomes" id="UP000887580">
    <property type="component" value="Unplaced"/>
</dbReference>
<evidence type="ECO:0000313" key="1">
    <source>
        <dbReference type="Proteomes" id="UP000887580"/>
    </source>
</evidence>
<organism evidence="1 2">
    <name type="scientific">Panagrolaimus sp. PS1159</name>
    <dbReference type="NCBI Taxonomy" id="55785"/>
    <lineage>
        <taxon>Eukaryota</taxon>
        <taxon>Metazoa</taxon>
        <taxon>Ecdysozoa</taxon>
        <taxon>Nematoda</taxon>
        <taxon>Chromadorea</taxon>
        <taxon>Rhabditida</taxon>
        <taxon>Tylenchina</taxon>
        <taxon>Panagrolaimomorpha</taxon>
        <taxon>Panagrolaimoidea</taxon>
        <taxon>Panagrolaimidae</taxon>
        <taxon>Panagrolaimus</taxon>
    </lineage>
</organism>
<name>A0AC35GHL8_9BILA</name>
<dbReference type="WBParaSite" id="PS1159_v2.g5337.t1">
    <property type="protein sequence ID" value="PS1159_v2.g5337.t1"/>
    <property type="gene ID" value="PS1159_v2.g5337"/>
</dbReference>